<reference evidence="1" key="1">
    <citation type="submission" date="2021-01" db="EMBL/GenBank/DDBJ databases">
        <authorList>
            <consortium name="Genoscope - CEA"/>
            <person name="William W."/>
        </authorList>
    </citation>
    <scope>NUCLEOTIDE SEQUENCE</scope>
</reference>
<name>A0A8S1PL56_9CILI</name>
<proteinExistence type="predicted"/>
<evidence type="ECO:0000313" key="2">
    <source>
        <dbReference type="Proteomes" id="UP000692954"/>
    </source>
</evidence>
<dbReference type="AlphaFoldDB" id="A0A8S1PL56"/>
<dbReference type="Proteomes" id="UP000692954">
    <property type="component" value="Unassembled WGS sequence"/>
</dbReference>
<sequence length="598" mass="71036">MEFFEQFNKKEITEEQFVQQLQTLTTKIQKKSTLTPEQILQVNQQIENIDDSCFNQNVELFIKFALYISNRGVYELLYQLSWDKIIFQNDNNDANLLGLYIIKRVYHSENHKVLIIFLNDILRQQKTVEKKFVLLEIFVQILPKIEKREIHLAIIFPVILIVINEGLQKFLKYKQQQIQNDLNEDNKFTKLYMQNFQNWTVSFFKRIFDSIKKFPEIKAQSVAIRELYGIDTKYDYFDNQLSRKPEEPKLLVKHYILLFLSDLIQGILEAEQSMKDSALDSEVIQTLLNQTNQIVYEIHDNKLEIIENYINWIRFSIQFDQELPQQYQHYSNEQTYNPAFVCYLTRELLINSNLEQILTVDYKLKILIGVLYEQKKLAAFKCDIQSKLIELIVKYLNMRDISIKLKAANHFTTQFDQIIMLIMEKAGSGLQDEKPYISAWKQAQNSFIPEVWTRILEQCINKSQNYVLLSHLVNNFRSAHSQLDNEILLKSYDILIQAIFRKEQGNIDAKVLLFDSATLLIQQLNLKKADIKKIFEQKWKNQLKKYQKDLQQSIDYLETKKKEGDEQKLKEDQAFQAILGQEQNLKIAYYNLNKVLEQ</sequence>
<organism evidence="1 2">
    <name type="scientific">Paramecium sonneborni</name>
    <dbReference type="NCBI Taxonomy" id="65129"/>
    <lineage>
        <taxon>Eukaryota</taxon>
        <taxon>Sar</taxon>
        <taxon>Alveolata</taxon>
        <taxon>Ciliophora</taxon>
        <taxon>Intramacronucleata</taxon>
        <taxon>Oligohymenophorea</taxon>
        <taxon>Peniculida</taxon>
        <taxon>Parameciidae</taxon>
        <taxon>Paramecium</taxon>
    </lineage>
</organism>
<dbReference type="OrthoDB" id="296733at2759"/>
<protein>
    <submittedName>
        <fullName evidence="1">Uncharacterized protein</fullName>
    </submittedName>
</protein>
<gene>
    <name evidence="1" type="ORF">PSON_ATCC_30995.1.T0810160</name>
</gene>
<comment type="caution">
    <text evidence="1">The sequence shown here is derived from an EMBL/GenBank/DDBJ whole genome shotgun (WGS) entry which is preliminary data.</text>
</comment>
<keyword evidence="2" id="KW-1185">Reference proteome</keyword>
<evidence type="ECO:0000313" key="1">
    <source>
        <dbReference type="EMBL" id="CAD8104070.1"/>
    </source>
</evidence>
<dbReference type="EMBL" id="CAJJDN010000081">
    <property type="protein sequence ID" value="CAD8104070.1"/>
    <property type="molecule type" value="Genomic_DNA"/>
</dbReference>
<accession>A0A8S1PL56</accession>